<dbReference type="InterPro" id="IPR006140">
    <property type="entry name" value="D-isomer_DH_NAD-bd"/>
</dbReference>
<reference evidence="5" key="1">
    <citation type="submission" date="2018-06" db="EMBL/GenBank/DDBJ databases">
        <authorList>
            <person name="Guldener U."/>
        </authorList>
    </citation>
    <scope>NUCLEOTIDE SEQUENCE [LARGE SCALE GENOMIC DNA]</scope>
    <source>
        <strain evidence="5">UTAD17</strain>
    </source>
</reference>
<dbReference type="InterPro" id="IPR036291">
    <property type="entry name" value="NAD(P)-bd_dom_sf"/>
</dbReference>
<evidence type="ECO:0000313" key="4">
    <source>
        <dbReference type="EMBL" id="SSD58443.1"/>
    </source>
</evidence>
<dbReference type="EMBL" id="UFAJ01000014">
    <property type="protein sequence ID" value="SSD58443.1"/>
    <property type="molecule type" value="Genomic_DNA"/>
</dbReference>
<dbReference type="Proteomes" id="UP000262825">
    <property type="component" value="Unassembled WGS sequence"/>
</dbReference>
<keyword evidence="1" id="KW-0560">Oxidoreductase</keyword>
<dbReference type="GO" id="GO:0016618">
    <property type="term" value="F:hydroxypyruvate reductase [NAD(P)H] activity"/>
    <property type="evidence" value="ECO:0007669"/>
    <property type="project" value="TreeGrafter"/>
</dbReference>
<keyword evidence="2" id="KW-0520">NAD</keyword>
<evidence type="ECO:0000256" key="2">
    <source>
        <dbReference type="ARBA" id="ARBA00023027"/>
    </source>
</evidence>
<dbReference type="PANTHER" id="PTHR10996:SF178">
    <property type="entry name" value="2-HYDROXYACID DEHYDROGENASE YGL185C-RELATED"/>
    <property type="match status" value="1"/>
</dbReference>
<accession>A0A376B1A9</accession>
<name>A0A376B1A9_9ASCO</name>
<organism evidence="4 5">
    <name type="scientific">Saccharomycodes ludwigii</name>
    <dbReference type="NCBI Taxonomy" id="36035"/>
    <lineage>
        <taxon>Eukaryota</taxon>
        <taxon>Fungi</taxon>
        <taxon>Dikarya</taxon>
        <taxon>Ascomycota</taxon>
        <taxon>Saccharomycotina</taxon>
        <taxon>Saccharomycetes</taxon>
        <taxon>Saccharomycodales</taxon>
        <taxon>Saccharomycodaceae</taxon>
        <taxon>Saccharomycodes</taxon>
    </lineage>
</organism>
<keyword evidence="5" id="KW-1185">Reference proteome</keyword>
<dbReference type="Pfam" id="PF02826">
    <property type="entry name" value="2-Hacid_dh_C"/>
    <property type="match status" value="1"/>
</dbReference>
<sequence length="409" mass="46704">MANNIDKYGVLFIAEPDYSSPYYQQVLDNFDCKFFNFEESKVSRTNANYNTDTNTNGGKIVSFIEFIKKNFKHNVNPLIAIYCGYQAFYPINKLPNELLIKDEDVNSTPNILADLKLLVFCSKGVNSVDTEWIKTHRPDLKIVNFDHDAIANDVADCCLWHVLESFRKFSYQQSILLQGFDTIETRSIVRDGYTTANNIDTKNFAFGHELPQGIKIESPSGKKVLVLGFGRIGKKVCQKLKFGLDMKVFYSTRSNKKYDQLPYECYPWENILEPDESLNQFNCIVICLPGTSTTKNLINNKFLQKFKDLSKLSIINLGRGFIVDFPGITFQDGATLISKLRSFGTDVYYDEPNTEREICFKNKENDNSMDKNSLLLSHGSFTPHIASSTDTVYQYSSEHSLKEILSLMP</sequence>
<dbReference type="GO" id="GO:0030267">
    <property type="term" value="F:glyoxylate reductase (NADPH) activity"/>
    <property type="evidence" value="ECO:0007669"/>
    <property type="project" value="TreeGrafter"/>
</dbReference>
<evidence type="ECO:0000256" key="1">
    <source>
        <dbReference type="ARBA" id="ARBA00023002"/>
    </source>
</evidence>
<dbReference type="SUPFAM" id="SSF51735">
    <property type="entry name" value="NAD(P)-binding Rossmann-fold domains"/>
    <property type="match status" value="1"/>
</dbReference>
<dbReference type="GO" id="GO:0005829">
    <property type="term" value="C:cytosol"/>
    <property type="evidence" value="ECO:0007669"/>
    <property type="project" value="TreeGrafter"/>
</dbReference>
<dbReference type="GO" id="GO:0051287">
    <property type="term" value="F:NAD binding"/>
    <property type="evidence" value="ECO:0007669"/>
    <property type="project" value="InterPro"/>
</dbReference>
<protein>
    <recommendedName>
        <fullName evidence="3">D-isomer specific 2-hydroxyacid dehydrogenase NAD-binding domain-containing protein</fullName>
    </recommendedName>
</protein>
<gene>
    <name evidence="4" type="ORF">SCODWIG_00204</name>
</gene>
<dbReference type="VEuPathDB" id="FungiDB:SCODWIG_00204"/>
<dbReference type="InterPro" id="IPR050223">
    <property type="entry name" value="D-isomer_2-hydroxyacid_DH"/>
</dbReference>
<dbReference type="PANTHER" id="PTHR10996">
    <property type="entry name" value="2-HYDROXYACID DEHYDROGENASE-RELATED"/>
    <property type="match status" value="1"/>
</dbReference>
<evidence type="ECO:0000313" key="5">
    <source>
        <dbReference type="Proteomes" id="UP000262825"/>
    </source>
</evidence>
<dbReference type="Gene3D" id="3.40.50.720">
    <property type="entry name" value="NAD(P)-binding Rossmann-like Domain"/>
    <property type="match status" value="2"/>
</dbReference>
<dbReference type="OrthoDB" id="298012at2759"/>
<dbReference type="AlphaFoldDB" id="A0A376B1A9"/>
<proteinExistence type="predicted"/>
<feature type="domain" description="D-isomer specific 2-hydroxyacid dehydrogenase NAD-binding" evidence="3">
    <location>
        <begin position="200"/>
        <end position="357"/>
    </location>
</feature>
<evidence type="ECO:0000259" key="3">
    <source>
        <dbReference type="Pfam" id="PF02826"/>
    </source>
</evidence>